<name>A0A0Q3UTQ4_AMAAE</name>
<accession>A0A0Q3UTQ4</accession>
<evidence type="ECO:0000313" key="2">
    <source>
        <dbReference type="EMBL" id="KQK83602.1"/>
    </source>
</evidence>
<dbReference type="PANTHER" id="PTHR23131:SF0">
    <property type="entry name" value="ENDORIBONUCLEASE LACTB2"/>
    <property type="match status" value="1"/>
</dbReference>
<dbReference type="EMBL" id="LMAW01001436">
    <property type="protein sequence ID" value="KQK83602.1"/>
    <property type="molecule type" value="Genomic_DNA"/>
</dbReference>
<dbReference type="AlphaFoldDB" id="A0A0Q3UTQ4"/>
<dbReference type="SUPFAM" id="SSF56281">
    <property type="entry name" value="Metallo-hydrolase/oxidoreductase"/>
    <property type="match status" value="1"/>
</dbReference>
<proteinExistence type="predicted"/>
<protein>
    <recommendedName>
        <fullName evidence="1">Metallo-beta-lactamase domain-containing protein</fullName>
    </recommendedName>
</protein>
<dbReference type="Pfam" id="PF00753">
    <property type="entry name" value="Lactamase_B"/>
    <property type="match status" value="1"/>
</dbReference>
<evidence type="ECO:0000313" key="3">
    <source>
        <dbReference type="Proteomes" id="UP000051836"/>
    </source>
</evidence>
<dbReference type="PANTHER" id="PTHR23131">
    <property type="entry name" value="ENDORIBONUCLEASE LACTB2"/>
    <property type="match status" value="1"/>
</dbReference>
<dbReference type="STRING" id="12930.A0A0Q3UTQ4"/>
<dbReference type="Proteomes" id="UP000051836">
    <property type="component" value="Unassembled WGS sequence"/>
</dbReference>
<dbReference type="InterPro" id="IPR036866">
    <property type="entry name" value="RibonucZ/Hydroxyglut_hydro"/>
</dbReference>
<dbReference type="GO" id="GO:0005759">
    <property type="term" value="C:mitochondrial matrix"/>
    <property type="evidence" value="ECO:0007669"/>
    <property type="project" value="TreeGrafter"/>
</dbReference>
<evidence type="ECO:0000259" key="1">
    <source>
        <dbReference type="Pfam" id="PF00753"/>
    </source>
</evidence>
<feature type="domain" description="Metallo-beta-lactamase" evidence="1">
    <location>
        <begin position="3"/>
        <end position="75"/>
    </location>
</feature>
<dbReference type="InterPro" id="IPR001279">
    <property type="entry name" value="Metallo-B-lactamas"/>
</dbReference>
<dbReference type="GO" id="GO:0003727">
    <property type="term" value="F:single-stranded RNA binding"/>
    <property type="evidence" value="ECO:0007669"/>
    <property type="project" value="TreeGrafter"/>
</dbReference>
<dbReference type="OrthoDB" id="17458at2759"/>
<sequence>MTLQGTNTYLVGTGARRVLIDTGQPNTPEYIGCLKQALSEFNISIQEILVTHWHYDHVGGISDICENIPNGRPEVSSIIENARSVVKKKLLLSASVQIR</sequence>
<dbReference type="GO" id="GO:0004521">
    <property type="term" value="F:RNA endonuclease activity"/>
    <property type="evidence" value="ECO:0007669"/>
    <property type="project" value="TreeGrafter"/>
</dbReference>
<gene>
    <name evidence="2" type="ORF">AAES_58843</name>
</gene>
<comment type="caution">
    <text evidence="2">The sequence shown here is derived from an EMBL/GenBank/DDBJ whole genome shotgun (WGS) entry which is preliminary data.</text>
</comment>
<dbReference type="Gene3D" id="3.60.15.10">
    <property type="entry name" value="Ribonuclease Z/Hydroxyacylglutathione hydrolase-like"/>
    <property type="match status" value="1"/>
</dbReference>
<organism evidence="2 3">
    <name type="scientific">Amazona aestiva</name>
    <name type="common">Blue-fronted Amazon parrot</name>
    <dbReference type="NCBI Taxonomy" id="12930"/>
    <lineage>
        <taxon>Eukaryota</taxon>
        <taxon>Metazoa</taxon>
        <taxon>Chordata</taxon>
        <taxon>Craniata</taxon>
        <taxon>Vertebrata</taxon>
        <taxon>Euteleostomi</taxon>
        <taxon>Archelosauria</taxon>
        <taxon>Archosauria</taxon>
        <taxon>Dinosauria</taxon>
        <taxon>Saurischia</taxon>
        <taxon>Theropoda</taxon>
        <taxon>Coelurosauria</taxon>
        <taxon>Aves</taxon>
        <taxon>Neognathae</taxon>
        <taxon>Neoaves</taxon>
        <taxon>Telluraves</taxon>
        <taxon>Australaves</taxon>
        <taxon>Psittaciformes</taxon>
        <taxon>Psittacidae</taxon>
        <taxon>Amazona</taxon>
    </lineage>
</organism>
<reference evidence="2 3" key="1">
    <citation type="submission" date="2015-10" db="EMBL/GenBank/DDBJ databases">
        <authorList>
            <person name="Gilbert D.G."/>
        </authorList>
    </citation>
    <scope>NUCLEOTIDE SEQUENCE [LARGE SCALE GENOMIC DNA]</scope>
    <source>
        <strain evidence="2">FVVF132</strain>
    </source>
</reference>
<dbReference type="InterPro" id="IPR050662">
    <property type="entry name" value="Sec-metab_biosynth-thioest"/>
</dbReference>
<keyword evidence="3" id="KW-1185">Reference proteome</keyword>